<evidence type="ECO:0008006" key="3">
    <source>
        <dbReference type="Google" id="ProtNLM"/>
    </source>
</evidence>
<reference evidence="2" key="1">
    <citation type="submission" date="2023-07" db="EMBL/GenBank/DDBJ databases">
        <title>Christiangramia sp. SM2212., a novel bacterium of the family Flavobacteriaceae isolated from the sea sediment.</title>
        <authorList>
            <person name="Wang J."/>
            <person name="Zhang X."/>
        </authorList>
    </citation>
    <scope>NUCLEOTIDE SEQUENCE [LARGE SCALE GENOMIC DNA]</scope>
    <source>
        <strain evidence="2">SM2212</strain>
    </source>
</reference>
<proteinExistence type="predicted"/>
<dbReference type="Proteomes" id="UP001257234">
    <property type="component" value="Unassembled WGS sequence"/>
</dbReference>
<dbReference type="EMBL" id="JAVJIU010000004">
    <property type="protein sequence ID" value="MDR5591127.1"/>
    <property type="molecule type" value="Genomic_DNA"/>
</dbReference>
<evidence type="ECO:0000313" key="2">
    <source>
        <dbReference type="Proteomes" id="UP001257234"/>
    </source>
</evidence>
<sequence length="224" mass="26824">MLNKILFKQLIDFKIQSIIDYNIFVEKNIKEGVSEIQSQYDDFLKMNPEIENSTDEEYIENFASVVDDLAFENKKLNQDILYKHRQSIIIHFYSLLEEELFQFANLIQGNSQFKISDLKGNSTFDKFKLYLKKVDPDLLKSINNDLVYLDRIRLIRNFIVHHNSIIRDDNTHFNKINDFKKGKFELRFKGENKNGFKVFEIILNDSNFINEIFKNYKSFIEKIY</sequence>
<protein>
    <recommendedName>
        <fullName evidence="3">Cthe-2314-like HEPN domain-containing protein</fullName>
    </recommendedName>
</protein>
<name>A0ABU1ERV6_9FLAO</name>
<accession>A0ABU1ERV6</accession>
<keyword evidence="2" id="KW-1185">Reference proteome</keyword>
<dbReference type="RefSeq" id="WP_309561996.1">
    <property type="nucleotide sequence ID" value="NZ_JAVJIU010000004.1"/>
</dbReference>
<organism evidence="1 2">
    <name type="scientific">Christiangramia sediminicola</name>
    <dbReference type="NCBI Taxonomy" id="3073267"/>
    <lineage>
        <taxon>Bacteria</taxon>
        <taxon>Pseudomonadati</taxon>
        <taxon>Bacteroidota</taxon>
        <taxon>Flavobacteriia</taxon>
        <taxon>Flavobacteriales</taxon>
        <taxon>Flavobacteriaceae</taxon>
        <taxon>Christiangramia</taxon>
    </lineage>
</organism>
<comment type="caution">
    <text evidence="1">The sequence shown here is derived from an EMBL/GenBank/DDBJ whole genome shotgun (WGS) entry which is preliminary data.</text>
</comment>
<gene>
    <name evidence="1" type="ORF">RE431_10805</name>
</gene>
<evidence type="ECO:0000313" key="1">
    <source>
        <dbReference type="EMBL" id="MDR5591127.1"/>
    </source>
</evidence>